<evidence type="ECO:0000313" key="2">
    <source>
        <dbReference type="EMBL" id="PBK82183.1"/>
    </source>
</evidence>
<protein>
    <recommendedName>
        <fullName evidence="4">Secreted protein</fullName>
    </recommendedName>
</protein>
<dbReference type="AlphaFoldDB" id="A0A2H3D1J4"/>
<evidence type="ECO:0000256" key="1">
    <source>
        <dbReference type="SAM" id="SignalP"/>
    </source>
</evidence>
<evidence type="ECO:0000313" key="3">
    <source>
        <dbReference type="Proteomes" id="UP000217790"/>
    </source>
</evidence>
<name>A0A2H3D1J4_ARMGA</name>
<feature type="chain" id="PRO_5013789719" description="Secreted protein" evidence="1">
    <location>
        <begin position="20"/>
        <end position="126"/>
    </location>
</feature>
<feature type="signal peptide" evidence="1">
    <location>
        <begin position="1"/>
        <end position="19"/>
    </location>
</feature>
<dbReference type="Proteomes" id="UP000217790">
    <property type="component" value="Unassembled WGS sequence"/>
</dbReference>
<evidence type="ECO:0008006" key="4">
    <source>
        <dbReference type="Google" id="ProtNLM"/>
    </source>
</evidence>
<organism evidence="2 3">
    <name type="scientific">Armillaria gallica</name>
    <name type="common">Bulbous honey fungus</name>
    <name type="synonym">Armillaria bulbosa</name>
    <dbReference type="NCBI Taxonomy" id="47427"/>
    <lineage>
        <taxon>Eukaryota</taxon>
        <taxon>Fungi</taxon>
        <taxon>Dikarya</taxon>
        <taxon>Basidiomycota</taxon>
        <taxon>Agaricomycotina</taxon>
        <taxon>Agaricomycetes</taxon>
        <taxon>Agaricomycetidae</taxon>
        <taxon>Agaricales</taxon>
        <taxon>Marasmiineae</taxon>
        <taxon>Physalacriaceae</taxon>
        <taxon>Armillaria</taxon>
    </lineage>
</organism>
<keyword evidence="1" id="KW-0732">Signal</keyword>
<sequence length="126" mass="13919">MSWWTLIKLVGCSGGRCSCCFWSRSRGLTGIYIIFDVAPLEYRSHLRKCFRGGTFIPTAALYCPSGHCANGSPADCKWCIAYWAGSSREPLIGELSALLPRSIGLAISLRTHGSISIHHGWLRWEG</sequence>
<accession>A0A2H3D1J4</accession>
<dbReference type="EMBL" id="KZ293720">
    <property type="protein sequence ID" value="PBK82183.1"/>
    <property type="molecule type" value="Genomic_DNA"/>
</dbReference>
<gene>
    <name evidence="2" type="ORF">ARMGADRAFT_739453</name>
</gene>
<proteinExistence type="predicted"/>
<dbReference type="InParanoid" id="A0A2H3D1J4"/>
<keyword evidence="3" id="KW-1185">Reference proteome</keyword>
<reference evidence="3" key="1">
    <citation type="journal article" date="2017" name="Nat. Ecol. Evol.">
        <title>Genome expansion and lineage-specific genetic innovations in the forest pathogenic fungi Armillaria.</title>
        <authorList>
            <person name="Sipos G."/>
            <person name="Prasanna A.N."/>
            <person name="Walter M.C."/>
            <person name="O'Connor E."/>
            <person name="Balint B."/>
            <person name="Krizsan K."/>
            <person name="Kiss B."/>
            <person name="Hess J."/>
            <person name="Varga T."/>
            <person name="Slot J."/>
            <person name="Riley R."/>
            <person name="Boka B."/>
            <person name="Rigling D."/>
            <person name="Barry K."/>
            <person name="Lee J."/>
            <person name="Mihaltcheva S."/>
            <person name="LaButti K."/>
            <person name="Lipzen A."/>
            <person name="Waldron R."/>
            <person name="Moloney N.M."/>
            <person name="Sperisen C."/>
            <person name="Kredics L."/>
            <person name="Vagvoelgyi C."/>
            <person name="Patrignani A."/>
            <person name="Fitzpatrick D."/>
            <person name="Nagy I."/>
            <person name="Doyle S."/>
            <person name="Anderson J.B."/>
            <person name="Grigoriev I.V."/>
            <person name="Gueldener U."/>
            <person name="Muensterkoetter M."/>
            <person name="Nagy L.G."/>
        </authorList>
    </citation>
    <scope>NUCLEOTIDE SEQUENCE [LARGE SCALE GENOMIC DNA]</scope>
    <source>
        <strain evidence="3">Ar21-2</strain>
    </source>
</reference>